<dbReference type="AlphaFoldDB" id="A0A310SD51"/>
<sequence>MINCVQRKQNRKRRKRTLTLDFRESNFKKTLYIPLIDYMSLGRNLTRSQKNNR</sequence>
<proteinExistence type="predicted"/>
<gene>
    <name evidence="1" type="ORF">WN48_02604</name>
</gene>
<protein>
    <submittedName>
        <fullName evidence="1">Uncharacterized protein</fullName>
    </submittedName>
</protein>
<dbReference type="Proteomes" id="UP000250275">
    <property type="component" value="Unassembled WGS sequence"/>
</dbReference>
<dbReference type="EMBL" id="KQ776210">
    <property type="protein sequence ID" value="OAD52203.1"/>
    <property type="molecule type" value="Genomic_DNA"/>
</dbReference>
<evidence type="ECO:0000313" key="2">
    <source>
        <dbReference type="Proteomes" id="UP000250275"/>
    </source>
</evidence>
<keyword evidence="2" id="KW-1185">Reference proteome</keyword>
<accession>A0A310SD51</accession>
<reference evidence="1 2" key="1">
    <citation type="submission" date="2015-07" db="EMBL/GenBank/DDBJ databases">
        <title>The genome of Eufriesea mexicana.</title>
        <authorList>
            <person name="Pan H."/>
            <person name="Kapheim K."/>
        </authorList>
    </citation>
    <scope>NUCLEOTIDE SEQUENCE [LARGE SCALE GENOMIC DNA]</scope>
    <source>
        <strain evidence="1">0111107269</strain>
        <tissue evidence="1">Whole body</tissue>
    </source>
</reference>
<name>A0A310SD51_9HYME</name>
<organism evidence="1 2">
    <name type="scientific">Eufriesea mexicana</name>
    <dbReference type="NCBI Taxonomy" id="516756"/>
    <lineage>
        <taxon>Eukaryota</taxon>
        <taxon>Metazoa</taxon>
        <taxon>Ecdysozoa</taxon>
        <taxon>Arthropoda</taxon>
        <taxon>Hexapoda</taxon>
        <taxon>Insecta</taxon>
        <taxon>Pterygota</taxon>
        <taxon>Neoptera</taxon>
        <taxon>Endopterygota</taxon>
        <taxon>Hymenoptera</taxon>
        <taxon>Apocrita</taxon>
        <taxon>Aculeata</taxon>
        <taxon>Apoidea</taxon>
        <taxon>Anthophila</taxon>
        <taxon>Apidae</taxon>
        <taxon>Eufriesea</taxon>
    </lineage>
</organism>
<evidence type="ECO:0000313" key="1">
    <source>
        <dbReference type="EMBL" id="OAD52203.1"/>
    </source>
</evidence>